<comment type="caution">
    <text evidence="9">The sequence shown here is derived from an EMBL/GenBank/DDBJ whole genome shotgun (WGS) entry which is preliminary data.</text>
</comment>
<dbReference type="PANTHER" id="PTHR43652:SF1">
    <property type="entry name" value="RESPONSE REGULATOR"/>
    <property type="match status" value="1"/>
</dbReference>
<feature type="transmembrane region" description="Helical" evidence="7">
    <location>
        <begin position="439"/>
        <end position="467"/>
    </location>
</feature>
<evidence type="ECO:0000256" key="2">
    <source>
        <dbReference type="ARBA" id="ARBA00022448"/>
    </source>
</evidence>
<dbReference type="Gene3D" id="3.30.70.1450">
    <property type="entry name" value="Regulator of K+ conductance, C-terminal domain"/>
    <property type="match status" value="2"/>
</dbReference>
<name>A0A4R6VCM9_9PAST</name>
<dbReference type="InterPro" id="IPR051679">
    <property type="entry name" value="DASS-Related_Transporters"/>
</dbReference>
<dbReference type="EMBL" id="SNYQ01000003">
    <property type="protein sequence ID" value="TDQ58043.1"/>
    <property type="molecule type" value="Genomic_DNA"/>
</dbReference>
<keyword evidence="5 7" id="KW-1133">Transmembrane helix</keyword>
<feature type="transmembrane region" description="Helical" evidence="7">
    <location>
        <begin position="562"/>
        <end position="582"/>
    </location>
</feature>
<comment type="subcellular location">
    <subcellularLocation>
        <location evidence="1">Membrane</location>
        <topology evidence="1">Multi-pass membrane protein</topology>
    </subcellularLocation>
</comment>
<evidence type="ECO:0000256" key="3">
    <source>
        <dbReference type="ARBA" id="ARBA00022692"/>
    </source>
</evidence>
<dbReference type="GO" id="GO:0006813">
    <property type="term" value="P:potassium ion transport"/>
    <property type="evidence" value="ECO:0007669"/>
    <property type="project" value="InterPro"/>
</dbReference>
<evidence type="ECO:0000256" key="5">
    <source>
        <dbReference type="ARBA" id="ARBA00022989"/>
    </source>
</evidence>
<feature type="domain" description="RCK C-terminal" evidence="8">
    <location>
        <begin position="326"/>
        <end position="412"/>
    </location>
</feature>
<dbReference type="AlphaFoldDB" id="A0A4R6VCM9"/>
<sequence length="624" mass="67943">MLETGQSMSERLLGWVNMPLFWVMILLATAILLFIRNKIRMDVVALLVMLAFCLSGILTVQEVFAGFSDPNVILIALLFIVGEGLVRTGVAYQVSEWLMKAAGNSETKVLVLLMLAVTGLGSFMSSTGVVAIFIPVVLVICRQMNISPKRLMMPLSIAGLISGMMTLIATAPNLVVNAELVREVGIRFSFFSFTPIGLVVLLLGIIYVLLTRRWLGGDNEQAPDLTSKRSINNLIEEYQLRDRTKRFVVRPGSTFINKPLEALSLRSDYGLNVLAIERWKRFRPVFLTAFGSSEIREKDILIIDISNPELNLEEFCRQHNLEPADIQGHSFVEQTKSIGMAELTPVPDSDCIGKSAIDLRIRTSYGVSLVGIKRDGEILNGNLADISFRLGDLLLVVGEWRAIHQIRNNTKDFFVLSYPSDISAAVPAGSQAAHAVFSVLTMVVLMVSGVVPNVIAALIACLMLGKFRCIDAKSAYDSIHWPSLILIIGMMPFSIALQKTGGVNLIVEAMLQVVGGWGVHAILMGLFILCAVVGLFISNTATAILMAPIAISMAHQLNVSPVPFAMLVAIAASAAFMTPISSPVNTMVLGPGGYKFSDFVKIGVPFTLLVMLASVFLIPLLFPL</sequence>
<dbReference type="GO" id="GO:0008324">
    <property type="term" value="F:monoatomic cation transmembrane transporter activity"/>
    <property type="evidence" value="ECO:0007669"/>
    <property type="project" value="InterPro"/>
</dbReference>
<reference evidence="9 10" key="1">
    <citation type="submission" date="2019-03" db="EMBL/GenBank/DDBJ databases">
        <title>Genomic Encyclopedia of Type Strains, Phase IV (KMG-IV): sequencing the most valuable type-strain genomes for metagenomic binning, comparative biology and taxonomic classification.</title>
        <authorList>
            <person name="Goeker M."/>
        </authorList>
    </citation>
    <scope>NUCLEOTIDE SEQUENCE [LARGE SCALE GENOMIC DNA]</scope>
    <source>
        <strain evidence="9 10">DSM 28403</strain>
    </source>
</reference>
<evidence type="ECO:0000256" key="6">
    <source>
        <dbReference type="ARBA" id="ARBA00023136"/>
    </source>
</evidence>
<feature type="domain" description="RCK C-terminal" evidence="8">
    <location>
        <begin position="232"/>
        <end position="321"/>
    </location>
</feature>
<organism evidence="9 10">
    <name type="scientific">Mesocricetibacter intestinalis</name>
    <dbReference type="NCBI Taxonomy" id="1521930"/>
    <lineage>
        <taxon>Bacteria</taxon>
        <taxon>Pseudomonadati</taxon>
        <taxon>Pseudomonadota</taxon>
        <taxon>Gammaproteobacteria</taxon>
        <taxon>Pasteurellales</taxon>
        <taxon>Pasteurellaceae</taxon>
        <taxon>Mesocricetibacter</taxon>
    </lineage>
</organism>
<dbReference type="PROSITE" id="PS51202">
    <property type="entry name" value="RCK_C"/>
    <property type="match status" value="2"/>
</dbReference>
<dbReference type="Pfam" id="PF02080">
    <property type="entry name" value="TrkA_C"/>
    <property type="match status" value="1"/>
</dbReference>
<keyword evidence="10" id="KW-1185">Reference proteome</keyword>
<feature type="transmembrane region" description="Helical" evidence="7">
    <location>
        <begin position="517"/>
        <end position="550"/>
    </location>
</feature>
<evidence type="ECO:0000313" key="10">
    <source>
        <dbReference type="Proteomes" id="UP000295657"/>
    </source>
</evidence>
<evidence type="ECO:0000259" key="8">
    <source>
        <dbReference type="PROSITE" id="PS51202"/>
    </source>
</evidence>
<dbReference type="PROSITE" id="PS01271">
    <property type="entry name" value="NA_SULFATE"/>
    <property type="match status" value="1"/>
</dbReference>
<keyword evidence="3 7" id="KW-0812">Transmembrane</keyword>
<feature type="transmembrane region" description="Helical" evidence="7">
    <location>
        <begin position="413"/>
        <end position="433"/>
    </location>
</feature>
<dbReference type="InterPro" id="IPR004680">
    <property type="entry name" value="Cit_transptr-like_dom"/>
</dbReference>
<dbReference type="GO" id="GO:0005886">
    <property type="term" value="C:plasma membrane"/>
    <property type="evidence" value="ECO:0007669"/>
    <property type="project" value="TreeGrafter"/>
</dbReference>
<dbReference type="SUPFAM" id="SSF116726">
    <property type="entry name" value="TrkA C-terminal domain-like"/>
    <property type="match status" value="2"/>
</dbReference>
<feature type="transmembrane region" description="Helical" evidence="7">
    <location>
        <begin position="153"/>
        <end position="176"/>
    </location>
</feature>
<dbReference type="Proteomes" id="UP000295657">
    <property type="component" value="Unassembled WGS sequence"/>
</dbReference>
<keyword evidence="4" id="KW-0677">Repeat</keyword>
<keyword evidence="2" id="KW-0813">Transport</keyword>
<feature type="transmembrane region" description="Helical" evidence="7">
    <location>
        <begin position="188"/>
        <end position="210"/>
    </location>
</feature>
<feature type="transmembrane region" description="Helical" evidence="7">
    <location>
        <begin position="479"/>
        <end position="497"/>
    </location>
</feature>
<dbReference type="InterPro" id="IPR006037">
    <property type="entry name" value="RCK_C"/>
</dbReference>
<accession>A0A4R6VCM9</accession>
<feature type="transmembrane region" description="Helical" evidence="7">
    <location>
        <begin position="72"/>
        <end position="92"/>
    </location>
</feature>
<keyword evidence="6 7" id="KW-0472">Membrane</keyword>
<dbReference type="InterPro" id="IPR036721">
    <property type="entry name" value="RCK_C_sf"/>
</dbReference>
<protein>
    <submittedName>
        <fullName evidence="9">Di/tricarboxylate transporter</fullName>
    </submittedName>
</protein>
<feature type="transmembrane region" description="Helical" evidence="7">
    <location>
        <begin position="602"/>
        <end position="622"/>
    </location>
</feature>
<evidence type="ECO:0000256" key="1">
    <source>
        <dbReference type="ARBA" id="ARBA00004141"/>
    </source>
</evidence>
<dbReference type="InterPro" id="IPR031312">
    <property type="entry name" value="Na/sul_symport_CS"/>
</dbReference>
<feature type="transmembrane region" description="Helical" evidence="7">
    <location>
        <begin position="41"/>
        <end position="60"/>
    </location>
</feature>
<feature type="transmembrane region" description="Helical" evidence="7">
    <location>
        <begin position="112"/>
        <end position="141"/>
    </location>
</feature>
<evidence type="ECO:0000313" key="9">
    <source>
        <dbReference type="EMBL" id="TDQ58043.1"/>
    </source>
</evidence>
<evidence type="ECO:0000256" key="4">
    <source>
        <dbReference type="ARBA" id="ARBA00022737"/>
    </source>
</evidence>
<gene>
    <name evidence="9" type="ORF">EDC45_1112</name>
</gene>
<dbReference type="Pfam" id="PF03600">
    <property type="entry name" value="CitMHS"/>
    <property type="match status" value="1"/>
</dbReference>
<evidence type="ECO:0000256" key="7">
    <source>
        <dbReference type="SAM" id="Phobius"/>
    </source>
</evidence>
<feature type="transmembrane region" description="Helical" evidence="7">
    <location>
        <begin position="12"/>
        <end position="35"/>
    </location>
</feature>
<proteinExistence type="predicted"/>
<dbReference type="PANTHER" id="PTHR43652">
    <property type="entry name" value="BASIC AMINO ACID ANTIPORTER YFCC-RELATED"/>
    <property type="match status" value="1"/>
</dbReference>